<keyword evidence="1" id="KW-0175">Coiled coil</keyword>
<evidence type="ECO:0000256" key="1">
    <source>
        <dbReference type="SAM" id="Coils"/>
    </source>
</evidence>
<proteinExistence type="predicted"/>
<accession>A0AAQ4F920</accession>
<organism evidence="2 3">
    <name type="scientific">Amblyomma americanum</name>
    <name type="common">Lone star tick</name>
    <dbReference type="NCBI Taxonomy" id="6943"/>
    <lineage>
        <taxon>Eukaryota</taxon>
        <taxon>Metazoa</taxon>
        <taxon>Ecdysozoa</taxon>
        <taxon>Arthropoda</taxon>
        <taxon>Chelicerata</taxon>
        <taxon>Arachnida</taxon>
        <taxon>Acari</taxon>
        <taxon>Parasitiformes</taxon>
        <taxon>Ixodida</taxon>
        <taxon>Ixodoidea</taxon>
        <taxon>Ixodidae</taxon>
        <taxon>Amblyomminae</taxon>
        <taxon>Amblyomma</taxon>
    </lineage>
</organism>
<sequence length="233" mass="27453">MILFQKLRTNLPASQFLTKFRLVLIEKQSCIKDIFLRKKAEVSRINFAVSVSSVAVFSALEKQVEANTKEQKELQSQLEHWKSQERDWQERINDDAKDLEKMTSRQSVLLKKKEECTRKIRELGSLPGDAFEKYQNLSLKQLFKKLEQSNHELKKYSHVNKKALDQFINFSDQKEKLAKRKEELDRGHSVRPFFCACVKPHCLLSSAECSFICHFIYFQKVQSKVYEYISVHL</sequence>
<dbReference type="PANTHER" id="PTHR43977">
    <property type="entry name" value="STRUCTURAL MAINTENANCE OF CHROMOSOMES PROTEIN 3"/>
    <property type="match status" value="1"/>
</dbReference>
<dbReference type="EMBL" id="JARKHS020005850">
    <property type="protein sequence ID" value="KAK8783138.1"/>
    <property type="molecule type" value="Genomic_DNA"/>
</dbReference>
<gene>
    <name evidence="2" type="ORF">V5799_015521</name>
</gene>
<keyword evidence="3" id="KW-1185">Reference proteome</keyword>
<dbReference type="Proteomes" id="UP001321473">
    <property type="component" value="Unassembled WGS sequence"/>
</dbReference>
<protein>
    <submittedName>
        <fullName evidence="2">Uncharacterized protein</fullName>
    </submittedName>
</protein>
<name>A0AAQ4F920_AMBAM</name>
<comment type="caution">
    <text evidence="2">The sequence shown here is derived from an EMBL/GenBank/DDBJ whole genome shotgun (WGS) entry which is preliminary data.</text>
</comment>
<reference evidence="2 3" key="1">
    <citation type="journal article" date="2023" name="Arcadia Sci">
        <title>De novo assembly of a long-read Amblyomma americanum tick genome.</title>
        <authorList>
            <person name="Chou S."/>
            <person name="Poskanzer K.E."/>
            <person name="Rollins M."/>
            <person name="Thuy-Boun P.S."/>
        </authorList>
    </citation>
    <scope>NUCLEOTIDE SEQUENCE [LARGE SCALE GENOMIC DNA]</scope>
    <source>
        <strain evidence="2">F_SG_1</strain>
        <tissue evidence="2">Salivary glands</tissue>
    </source>
</reference>
<evidence type="ECO:0000313" key="3">
    <source>
        <dbReference type="Proteomes" id="UP001321473"/>
    </source>
</evidence>
<evidence type="ECO:0000313" key="2">
    <source>
        <dbReference type="EMBL" id="KAK8783138.1"/>
    </source>
</evidence>
<feature type="coiled-coil region" evidence="1">
    <location>
        <begin position="57"/>
        <end position="91"/>
    </location>
</feature>
<dbReference type="AlphaFoldDB" id="A0AAQ4F920"/>